<dbReference type="GO" id="GO:0009941">
    <property type="term" value="C:chloroplast envelope"/>
    <property type="evidence" value="ECO:0007669"/>
    <property type="project" value="UniProtKB-SubCell"/>
</dbReference>
<evidence type="ECO:0000256" key="9">
    <source>
        <dbReference type="ARBA" id="ARBA00022989"/>
    </source>
</evidence>
<sequence>MGFASVSSMVNKNRKKDEEMENNNGGDDGKVPSVELFLKHPMALLALVPRNASLFFAGAVAGAAAKTLTAPLDRVKLIMQTHGLRAAEGSAKKGIGFIEAITLIGKDEGIKGFWKGNLPQLIRIVPYSAAQLFAYEVYKKLFRGADGELSIVGRLAAGACAGMTSTLVTYPLDVLRLRLAVEPGSRTMSQVGLSMLRDEGIASFYSGLGPSLLGIAPYIAVNFCIFDLVKKSLPEKYQKKPQSSLATALVSATLATLMCYPLDTVRRQMQMRGSPYRTVLDAIPGP</sequence>
<dbReference type="Gene3D" id="1.50.40.10">
    <property type="entry name" value="Mitochondrial carrier domain"/>
    <property type="match status" value="1"/>
</dbReference>
<accession>A0AAV9DBD1</accession>
<dbReference type="FunFam" id="1.50.40.10:FF:000042">
    <property type="entry name" value="Envelope ADP,ATP carrier protein"/>
    <property type="match status" value="1"/>
</dbReference>
<proteinExistence type="inferred from homology"/>
<feature type="region of interest" description="Disordered" evidence="13">
    <location>
        <begin position="1"/>
        <end position="28"/>
    </location>
</feature>
<feature type="repeat" description="Solcar" evidence="11">
    <location>
        <begin position="49"/>
        <end position="141"/>
    </location>
</feature>
<dbReference type="InterPro" id="IPR018108">
    <property type="entry name" value="MCP_transmembrane"/>
</dbReference>
<evidence type="ECO:0000256" key="4">
    <source>
        <dbReference type="ARBA" id="ARBA00022528"/>
    </source>
</evidence>
<comment type="similarity">
    <text evidence="12">Belongs to the mitochondrial carrier (TC 2.A.29) family.</text>
</comment>
<evidence type="ECO:0000256" key="1">
    <source>
        <dbReference type="ARBA" id="ARBA00004119"/>
    </source>
</evidence>
<gene>
    <name evidence="14" type="ORF">QJS10_CPB14g01753</name>
</gene>
<dbReference type="GO" id="GO:0055085">
    <property type="term" value="P:transmembrane transport"/>
    <property type="evidence" value="ECO:0007669"/>
    <property type="project" value="InterPro"/>
</dbReference>
<keyword evidence="9" id="KW-1133">Transmembrane helix</keyword>
<evidence type="ECO:0000256" key="8">
    <source>
        <dbReference type="ARBA" id="ARBA00022946"/>
    </source>
</evidence>
<dbReference type="PROSITE" id="PS50920">
    <property type="entry name" value="SOLCAR"/>
    <property type="match status" value="2"/>
</dbReference>
<dbReference type="GO" id="GO:0015711">
    <property type="term" value="P:organic anion transport"/>
    <property type="evidence" value="ECO:0007669"/>
    <property type="project" value="UniProtKB-ARBA"/>
</dbReference>
<evidence type="ECO:0000256" key="5">
    <source>
        <dbReference type="ARBA" id="ARBA00022640"/>
    </source>
</evidence>
<dbReference type="SUPFAM" id="SSF103506">
    <property type="entry name" value="Mitochondrial carrier"/>
    <property type="match status" value="1"/>
</dbReference>
<dbReference type="InterPro" id="IPR002067">
    <property type="entry name" value="MCP"/>
</dbReference>
<evidence type="ECO:0000256" key="6">
    <source>
        <dbReference type="ARBA" id="ARBA00022692"/>
    </source>
</evidence>
<dbReference type="PANTHER" id="PTHR24089">
    <property type="entry name" value="SOLUTE CARRIER FAMILY 25"/>
    <property type="match status" value="1"/>
</dbReference>
<dbReference type="EMBL" id="JAUJYO010000014">
    <property type="protein sequence ID" value="KAK1298186.1"/>
    <property type="molecule type" value="Genomic_DNA"/>
</dbReference>
<evidence type="ECO:0000313" key="15">
    <source>
        <dbReference type="Proteomes" id="UP001180020"/>
    </source>
</evidence>
<feature type="repeat" description="Solcar" evidence="11">
    <location>
        <begin position="149"/>
        <end position="232"/>
    </location>
</feature>
<evidence type="ECO:0000313" key="14">
    <source>
        <dbReference type="EMBL" id="KAK1298186.1"/>
    </source>
</evidence>
<keyword evidence="5" id="KW-0934">Plastid</keyword>
<keyword evidence="15" id="KW-1185">Reference proteome</keyword>
<dbReference type="InterPro" id="IPR023395">
    <property type="entry name" value="MCP_dom_sf"/>
</dbReference>
<dbReference type="Pfam" id="PF00153">
    <property type="entry name" value="Mito_carr"/>
    <property type="match status" value="3"/>
</dbReference>
<evidence type="ECO:0000256" key="11">
    <source>
        <dbReference type="PROSITE-ProRule" id="PRU00282"/>
    </source>
</evidence>
<reference evidence="14" key="1">
    <citation type="journal article" date="2023" name="Nat. Commun.">
        <title>Diploid and tetraploid genomes of Acorus and the evolution of monocots.</title>
        <authorList>
            <person name="Ma L."/>
            <person name="Liu K.W."/>
            <person name="Li Z."/>
            <person name="Hsiao Y.Y."/>
            <person name="Qi Y."/>
            <person name="Fu T."/>
            <person name="Tang G.D."/>
            <person name="Zhang D."/>
            <person name="Sun W.H."/>
            <person name="Liu D.K."/>
            <person name="Li Y."/>
            <person name="Chen G.Z."/>
            <person name="Liu X.D."/>
            <person name="Liao X.Y."/>
            <person name="Jiang Y.T."/>
            <person name="Yu X."/>
            <person name="Hao Y."/>
            <person name="Huang J."/>
            <person name="Zhao X.W."/>
            <person name="Ke S."/>
            <person name="Chen Y.Y."/>
            <person name="Wu W.L."/>
            <person name="Hsu J.L."/>
            <person name="Lin Y.F."/>
            <person name="Huang M.D."/>
            <person name="Li C.Y."/>
            <person name="Huang L."/>
            <person name="Wang Z.W."/>
            <person name="Zhao X."/>
            <person name="Zhong W.Y."/>
            <person name="Peng D.H."/>
            <person name="Ahmad S."/>
            <person name="Lan S."/>
            <person name="Zhang J.S."/>
            <person name="Tsai W.C."/>
            <person name="Van de Peer Y."/>
            <person name="Liu Z.J."/>
        </authorList>
    </citation>
    <scope>NUCLEOTIDE SEQUENCE</scope>
    <source>
        <strain evidence="14">CP</strain>
    </source>
</reference>
<dbReference type="PRINTS" id="PR00926">
    <property type="entry name" value="MITOCARRIER"/>
</dbReference>
<keyword evidence="10 11" id="KW-0472">Membrane</keyword>
<keyword evidence="6 11" id="KW-0812">Transmembrane</keyword>
<dbReference type="AlphaFoldDB" id="A0AAV9DBD1"/>
<keyword evidence="8" id="KW-0809">Transit peptide</keyword>
<dbReference type="Proteomes" id="UP001180020">
    <property type="component" value="Unassembled WGS sequence"/>
</dbReference>
<reference evidence="14" key="2">
    <citation type="submission" date="2023-06" db="EMBL/GenBank/DDBJ databases">
        <authorList>
            <person name="Ma L."/>
            <person name="Liu K.-W."/>
            <person name="Li Z."/>
            <person name="Hsiao Y.-Y."/>
            <person name="Qi Y."/>
            <person name="Fu T."/>
            <person name="Tang G."/>
            <person name="Zhang D."/>
            <person name="Sun W.-H."/>
            <person name="Liu D.-K."/>
            <person name="Li Y."/>
            <person name="Chen G.-Z."/>
            <person name="Liu X.-D."/>
            <person name="Liao X.-Y."/>
            <person name="Jiang Y.-T."/>
            <person name="Yu X."/>
            <person name="Hao Y."/>
            <person name="Huang J."/>
            <person name="Zhao X.-W."/>
            <person name="Ke S."/>
            <person name="Chen Y.-Y."/>
            <person name="Wu W.-L."/>
            <person name="Hsu J.-L."/>
            <person name="Lin Y.-F."/>
            <person name="Huang M.-D."/>
            <person name="Li C.-Y."/>
            <person name="Huang L."/>
            <person name="Wang Z.-W."/>
            <person name="Zhao X."/>
            <person name="Zhong W.-Y."/>
            <person name="Peng D.-H."/>
            <person name="Ahmad S."/>
            <person name="Lan S."/>
            <person name="Zhang J.-S."/>
            <person name="Tsai W.-C."/>
            <person name="Van De Peer Y."/>
            <person name="Liu Z.-J."/>
        </authorList>
    </citation>
    <scope>NUCLEOTIDE SEQUENCE</scope>
    <source>
        <strain evidence="14">CP</strain>
        <tissue evidence="14">Leaves</tissue>
    </source>
</reference>
<name>A0AAV9DBD1_ACOCL</name>
<keyword evidence="4" id="KW-0150">Chloroplast</keyword>
<evidence type="ECO:0000256" key="12">
    <source>
        <dbReference type="RuleBase" id="RU000488"/>
    </source>
</evidence>
<evidence type="ECO:0000256" key="13">
    <source>
        <dbReference type="SAM" id="MobiDB-lite"/>
    </source>
</evidence>
<comment type="caution">
    <text evidence="14">The sequence shown here is derived from an EMBL/GenBank/DDBJ whole genome shotgun (WGS) entry which is preliminary data.</text>
</comment>
<evidence type="ECO:0000256" key="2">
    <source>
        <dbReference type="ARBA" id="ARBA00004141"/>
    </source>
</evidence>
<keyword evidence="7" id="KW-0677">Repeat</keyword>
<dbReference type="GO" id="GO:0016020">
    <property type="term" value="C:membrane"/>
    <property type="evidence" value="ECO:0007669"/>
    <property type="project" value="UniProtKB-SubCell"/>
</dbReference>
<evidence type="ECO:0000256" key="3">
    <source>
        <dbReference type="ARBA" id="ARBA00022448"/>
    </source>
</evidence>
<dbReference type="GO" id="GO:0015748">
    <property type="term" value="P:organophosphate ester transport"/>
    <property type="evidence" value="ECO:0007669"/>
    <property type="project" value="UniProtKB-ARBA"/>
</dbReference>
<keyword evidence="3 12" id="KW-0813">Transport</keyword>
<evidence type="ECO:0000256" key="7">
    <source>
        <dbReference type="ARBA" id="ARBA00022737"/>
    </source>
</evidence>
<feature type="compositionally biased region" description="Polar residues" evidence="13">
    <location>
        <begin position="1"/>
        <end position="11"/>
    </location>
</feature>
<organism evidence="14 15">
    <name type="scientific">Acorus calamus</name>
    <name type="common">Sweet flag</name>
    <dbReference type="NCBI Taxonomy" id="4465"/>
    <lineage>
        <taxon>Eukaryota</taxon>
        <taxon>Viridiplantae</taxon>
        <taxon>Streptophyta</taxon>
        <taxon>Embryophyta</taxon>
        <taxon>Tracheophyta</taxon>
        <taxon>Spermatophyta</taxon>
        <taxon>Magnoliopsida</taxon>
        <taxon>Liliopsida</taxon>
        <taxon>Acoraceae</taxon>
        <taxon>Acorus</taxon>
    </lineage>
</organism>
<evidence type="ECO:0000256" key="10">
    <source>
        <dbReference type="ARBA" id="ARBA00023136"/>
    </source>
</evidence>
<protein>
    <submittedName>
        <fullName evidence="14">Uncharacterized protein</fullName>
    </submittedName>
</protein>
<comment type="subcellular location">
    <subcellularLocation>
        <location evidence="2">Membrane</location>
        <topology evidence="2">Multi-pass membrane protein</topology>
    </subcellularLocation>
    <subcellularLocation>
        <location evidence="1">Plastid</location>
        <location evidence="1">Chloroplast envelope</location>
    </subcellularLocation>
</comment>